<gene>
    <name evidence="1" type="primary">g006</name>
</gene>
<proteinExistence type="predicted"/>
<sequence length="110" mass="12644">MKLNSKNMIVKAFELKTSEDVALFKKSSFDIGDILYKYEDTVLVFYVVDNFIYCFDESEPETDILKSSTNMGDILVSYGIELEYFKQDFGGKGLYLADFCINEDILVDLL</sequence>
<protein>
    <submittedName>
        <fullName evidence="1">Uncharacterized protein</fullName>
    </submittedName>
</protein>
<dbReference type="Proteomes" id="UP000241364">
    <property type="component" value="Chromosome i"/>
</dbReference>
<dbReference type="EMBL" id="LT960552">
    <property type="protein sequence ID" value="SOK58814.1"/>
    <property type="molecule type" value="Genomic_DNA"/>
</dbReference>
<reference evidence="2" key="1">
    <citation type="submission" date="2017-10" db="EMBL/GenBank/DDBJ databases">
        <authorList>
            <person name="Skurnik M."/>
        </authorList>
    </citation>
    <scope>NUCLEOTIDE SEQUENCE [LARGE SCALE GENOMIC DNA]</scope>
    <source>
        <strain evidence="2">fHe-Yen9-03</strain>
    </source>
</reference>
<accession>A0A2C9CXQ9</accession>
<organism evidence="1 2">
    <name type="scientific">Yersinia phage fHe-Yen9-03</name>
    <dbReference type="NCBI Taxonomy" id="2052743"/>
    <lineage>
        <taxon>Viruses</taxon>
        <taxon>Duplodnaviria</taxon>
        <taxon>Heunggongvirae</taxon>
        <taxon>Uroviricota</taxon>
        <taxon>Caudoviricetes</taxon>
        <taxon>Eneladusvirus</taxon>
        <taxon>Eneladusvirus Yen904</taxon>
    </lineage>
</organism>
<evidence type="ECO:0000313" key="1">
    <source>
        <dbReference type="EMBL" id="SOK58814.1"/>
    </source>
</evidence>
<name>A0A2C9CXQ9_9CAUD</name>
<evidence type="ECO:0000313" key="2">
    <source>
        <dbReference type="Proteomes" id="UP000241364"/>
    </source>
</evidence>